<dbReference type="KEGG" id="asd:AS9A_1363"/>
<dbReference type="OrthoDB" id="8450798at2"/>
<dbReference type="PANTHER" id="PTHR33744">
    <property type="entry name" value="CARBOHYDRATE DIACID REGULATOR"/>
    <property type="match status" value="1"/>
</dbReference>
<evidence type="ECO:0000259" key="2">
    <source>
        <dbReference type="Pfam" id="PF13556"/>
    </source>
</evidence>
<evidence type="ECO:0000259" key="1">
    <source>
        <dbReference type="Pfam" id="PF07905"/>
    </source>
</evidence>
<dbReference type="Proteomes" id="UP000009235">
    <property type="component" value="Chromosome"/>
</dbReference>
<dbReference type="Pfam" id="PF07905">
    <property type="entry name" value="PucR"/>
    <property type="match status" value="1"/>
</dbReference>
<dbReference type="AlphaFoldDB" id="F6EG90"/>
<reference evidence="3 4" key="1">
    <citation type="journal article" date="2011" name="J. Bacteriol.">
        <title>Complete genome sequence of Amycolicicoccus subflavus DQS3-9A1T, an actinomycete isolated from crude oil-polluted soil.</title>
        <authorList>
            <person name="Cai M."/>
            <person name="Chen W.M."/>
            <person name="Nie Y."/>
            <person name="Chi C.Q."/>
            <person name="Wang Y.N."/>
            <person name="Tang Y.Q."/>
            <person name="Li G.Y."/>
            <person name="Wu X.L."/>
        </authorList>
    </citation>
    <scope>NUCLEOTIDE SEQUENCE [LARGE SCALE GENOMIC DNA]</scope>
    <source>
        <strain evidence="4">DSM 45089 / DQS3-9A1</strain>
    </source>
</reference>
<dbReference type="EMBL" id="CP002786">
    <property type="protein sequence ID" value="AEF39815.1"/>
    <property type="molecule type" value="Genomic_DNA"/>
</dbReference>
<dbReference type="HOGENOM" id="CLU_017436_4_1_11"/>
<name>F6EG90_HOYSD</name>
<gene>
    <name evidence="3" type="ordered locus">AS9A_1363</name>
</gene>
<protein>
    <submittedName>
        <fullName evidence="3">Putative regulator of polyketide synthase expression</fullName>
    </submittedName>
</protein>
<dbReference type="STRING" id="443218.AS9A_1363"/>
<dbReference type="eggNOG" id="COG2508">
    <property type="taxonomic scope" value="Bacteria"/>
</dbReference>
<proteinExistence type="predicted"/>
<organism evidence="3 4">
    <name type="scientific">Hoyosella subflava (strain DSM 45089 / JCM 17490 / NBRC 109087 / DQS3-9A1)</name>
    <name type="common">Amycolicicoccus subflavus</name>
    <dbReference type="NCBI Taxonomy" id="443218"/>
    <lineage>
        <taxon>Bacteria</taxon>
        <taxon>Bacillati</taxon>
        <taxon>Actinomycetota</taxon>
        <taxon>Actinomycetes</taxon>
        <taxon>Mycobacteriales</taxon>
        <taxon>Hoyosellaceae</taxon>
        <taxon>Hoyosella</taxon>
    </lineage>
</organism>
<dbReference type="PANTHER" id="PTHR33744:SF1">
    <property type="entry name" value="DNA-BINDING TRANSCRIPTIONAL ACTIVATOR ADER"/>
    <property type="match status" value="1"/>
</dbReference>
<dbReference type="RefSeq" id="WP_013806164.1">
    <property type="nucleotide sequence ID" value="NC_015564.1"/>
</dbReference>
<dbReference type="InterPro" id="IPR051448">
    <property type="entry name" value="CdaR-like_regulators"/>
</dbReference>
<dbReference type="InterPro" id="IPR025736">
    <property type="entry name" value="PucR_C-HTH_dom"/>
</dbReference>
<sequence length="506" mass="53373">MGVPVKWVLAQPDLALELKGGGAGLTRTITLVLTTELEDPFRWLSGGELILTTGITMPLSTADRAHYIRRLVECDVAALGFGTGLSHPTVPADLIVAANEAGLPLLEVPLPTPFAAIHKKVMTRLAEQQYEAVLRASRAQPRMTRAVIQGGTTATLRELGSAIRATVLLVDKAGRVTDTQPAPVDRGAVEQVRALIDAGTATSRVSVLPDGSSVAVQTIAVGQVIHGYLAVLSPAPLGSAEQLLLGHANSLLALDFEKPVRLRATQNKLNSAALGQVLADAADRAAAWAQVRTAADDHGLIRVLTLVSGDPDVLERATRAAEEQLHDAGRPSFTYRHNGELTVLLNGSDDAAFAHSLLKGLRSDELKSVRAGLSSALAVDQVRNAAGNAALAASAAEYGGTPLEFARLAGHALLAFPEARQVLAALADTLITPLAEYDKQNSTELLPSLRAFLEANGHWESAAAVLGVHRHTLRNRIARAEAILNCDLSVARVRAELLLGLIVQQS</sequence>
<feature type="domain" description="Purine catabolism PurC-like" evidence="1">
    <location>
        <begin position="8"/>
        <end position="125"/>
    </location>
</feature>
<dbReference type="Gene3D" id="1.10.10.2840">
    <property type="entry name" value="PucR C-terminal helix-turn-helix domain"/>
    <property type="match status" value="1"/>
</dbReference>
<evidence type="ECO:0000313" key="4">
    <source>
        <dbReference type="Proteomes" id="UP000009235"/>
    </source>
</evidence>
<keyword evidence="4" id="KW-1185">Reference proteome</keyword>
<evidence type="ECO:0000313" key="3">
    <source>
        <dbReference type="EMBL" id="AEF39815.1"/>
    </source>
</evidence>
<dbReference type="InterPro" id="IPR042070">
    <property type="entry name" value="PucR_C-HTH_sf"/>
</dbReference>
<accession>F6EG90</accession>
<dbReference type="Pfam" id="PF13556">
    <property type="entry name" value="HTH_30"/>
    <property type="match status" value="1"/>
</dbReference>
<dbReference type="InterPro" id="IPR012914">
    <property type="entry name" value="PucR_dom"/>
</dbReference>
<feature type="domain" description="PucR C-terminal helix-turn-helix" evidence="2">
    <location>
        <begin position="445"/>
        <end position="502"/>
    </location>
</feature>